<dbReference type="GO" id="GO:0016853">
    <property type="term" value="F:isomerase activity"/>
    <property type="evidence" value="ECO:0007669"/>
    <property type="project" value="UniProtKB-KW"/>
</dbReference>
<dbReference type="SUPFAM" id="SSF54849">
    <property type="entry name" value="GroEL-intermediate domain like"/>
    <property type="match status" value="1"/>
</dbReference>
<dbReference type="InterPro" id="IPR018370">
    <property type="entry name" value="Chaperonin_Cpn60_CS"/>
</dbReference>
<dbReference type="PROSITE" id="PS00296">
    <property type="entry name" value="CHAPERONINS_CPN60"/>
    <property type="match status" value="1"/>
</dbReference>
<evidence type="ECO:0000256" key="5">
    <source>
        <dbReference type="ARBA" id="ARBA00022840"/>
    </source>
</evidence>
<dbReference type="PANTHER" id="PTHR45633">
    <property type="entry name" value="60 KDA HEAT SHOCK PROTEIN, MITOCHONDRIAL"/>
    <property type="match status" value="1"/>
</dbReference>
<dbReference type="Gene3D" id="3.50.7.10">
    <property type="entry name" value="GroEL"/>
    <property type="match status" value="1"/>
</dbReference>
<dbReference type="EC" id="5.6.1.7" evidence="9"/>
<keyword evidence="4 9" id="KW-0547">Nucleotide-binding</keyword>
<dbReference type="InterPro" id="IPR027409">
    <property type="entry name" value="GroEL-like_apical_dom_sf"/>
</dbReference>
<name>A0A3N1HL25_9ACTN</name>
<feature type="binding site" evidence="9">
    <location>
        <position position="493"/>
    </location>
    <ligand>
        <name>ATP</name>
        <dbReference type="ChEBI" id="CHEBI:30616"/>
    </ligand>
</feature>
<evidence type="ECO:0000256" key="7">
    <source>
        <dbReference type="ARBA" id="ARBA00023235"/>
    </source>
</evidence>
<dbReference type="Pfam" id="PF00118">
    <property type="entry name" value="Cpn60_TCP1"/>
    <property type="match status" value="1"/>
</dbReference>
<dbReference type="Gene3D" id="1.10.560.10">
    <property type="entry name" value="GroEL-like equatorial domain"/>
    <property type="match status" value="1"/>
</dbReference>
<comment type="caution">
    <text evidence="12">The sequence shown here is derived from an EMBL/GenBank/DDBJ whole genome shotgun (WGS) entry which is preliminary data.</text>
</comment>
<evidence type="ECO:0000313" key="13">
    <source>
        <dbReference type="Proteomes" id="UP000276232"/>
    </source>
</evidence>
<dbReference type="NCBIfam" id="TIGR02348">
    <property type="entry name" value="GroEL"/>
    <property type="match status" value="1"/>
</dbReference>
<dbReference type="Gene3D" id="3.30.260.10">
    <property type="entry name" value="TCP-1-like chaperonin intermediate domain"/>
    <property type="match status" value="1"/>
</dbReference>
<feature type="binding site" evidence="9">
    <location>
        <position position="413"/>
    </location>
    <ligand>
        <name>ATP</name>
        <dbReference type="ChEBI" id="CHEBI:30616"/>
    </ligand>
</feature>
<dbReference type="AlphaFoldDB" id="A0A3N1HL25"/>
<evidence type="ECO:0000256" key="4">
    <source>
        <dbReference type="ARBA" id="ARBA00022741"/>
    </source>
</evidence>
<dbReference type="SUPFAM" id="SSF48592">
    <property type="entry name" value="GroEL equatorial domain-like"/>
    <property type="match status" value="1"/>
</dbReference>
<dbReference type="EMBL" id="RJKN01000004">
    <property type="protein sequence ID" value="ROP43166.1"/>
    <property type="molecule type" value="Genomic_DNA"/>
</dbReference>
<comment type="caution">
    <text evidence="9">Lacks conserved residue(s) required for the propagation of feature annotation.</text>
</comment>
<feature type="binding site" evidence="9">
    <location>
        <begin position="86"/>
        <end position="90"/>
    </location>
    <ligand>
        <name>ATP</name>
        <dbReference type="ChEBI" id="CHEBI:30616"/>
    </ligand>
</feature>
<dbReference type="InterPro" id="IPR027413">
    <property type="entry name" value="GROEL-like_equatorial_sf"/>
</dbReference>
<dbReference type="GO" id="GO:0009408">
    <property type="term" value="P:response to heat"/>
    <property type="evidence" value="ECO:0007669"/>
    <property type="project" value="UniProtKB-ARBA"/>
</dbReference>
<dbReference type="NCBIfam" id="NF009489">
    <property type="entry name" value="PRK12851.1"/>
    <property type="match status" value="1"/>
</dbReference>
<dbReference type="GO" id="GO:0042026">
    <property type="term" value="P:protein refolding"/>
    <property type="evidence" value="ECO:0007669"/>
    <property type="project" value="UniProtKB-UniRule"/>
</dbReference>
<keyword evidence="9" id="KW-0963">Cytoplasm</keyword>
<evidence type="ECO:0000313" key="12">
    <source>
        <dbReference type="EMBL" id="ROP43166.1"/>
    </source>
</evidence>
<proteinExistence type="inferred from homology"/>
<comment type="subcellular location">
    <subcellularLocation>
        <location evidence="2">Cell surface</location>
    </subcellularLocation>
    <subcellularLocation>
        <location evidence="9">Cytoplasm</location>
    </subcellularLocation>
    <subcellularLocation>
        <location evidence="8">Secreted</location>
        <location evidence="8">Capsule</location>
    </subcellularLocation>
    <subcellularLocation>
        <location evidence="1">Secreted</location>
        <location evidence="1">Cell wall</location>
    </subcellularLocation>
</comment>
<dbReference type="GO" id="GO:0005524">
    <property type="term" value="F:ATP binding"/>
    <property type="evidence" value="ECO:0007669"/>
    <property type="project" value="UniProtKB-UniRule"/>
</dbReference>
<comment type="subunit">
    <text evidence="9 11">Forms a cylinder of 14 subunits composed of two heptameric rings stacked back-to-back. Interacts with the co-chaperonin GroES.</text>
</comment>
<dbReference type="FunFam" id="3.50.7.10:FF:000001">
    <property type="entry name" value="60 kDa chaperonin"/>
    <property type="match status" value="1"/>
</dbReference>
<dbReference type="Proteomes" id="UP000276232">
    <property type="component" value="Unassembled WGS sequence"/>
</dbReference>
<keyword evidence="13" id="KW-1185">Reference proteome</keyword>
<dbReference type="GO" id="GO:0042603">
    <property type="term" value="C:capsule"/>
    <property type="evidence" value="ECO:0007669"/>
    <property type="project" value="UniProtKB-SubCell"/>
</dbReference>
<dbReference type="GO" id="GO:0140662">
    <property type="term" value="F:ATP-dependent protein folding chaperone"/>
    <property type="evidence" value="ECO:0007669"/>
    <property type="project" value="InterPro"/>
</dbReference>
<accession>A0A3N1HL25</accession>
<evidence type="ECO:0000256" key="10">
    <source>
        <dbReference type="RuleBase" id="RU000418"/>
    </source>
</evidence>
<dbReference type="CDD" id="cd03344">
    <property type="entry name" value="GroEL"/>
    <property type="match status" value="1"/>
</dbReference>
<feature type="binding site" evidence="9">
    <location>
        <begin position="29"/>
        <end position="32"/>
    </location>
    <ligand>
        <name>ATP</name>
        <dbReference type="ChEBI" id="CHEBI:30616"/>
    </ligand>
</feature>
<dbReference type="GO" id="GO:0051082">
    <property type="term" value="F:unfolded protein binding"/>
    <property type="evidence" value="ECO:0007669"/>
    <property type="project" value="UniProtKB-UniRule"/>
</dbReference>
<evidence type="ECO:0000256" key="9">
    <source>
        <dbReference type="HAMAP-Rule" id="MF_00600"/>
    </source>
</evidence>
<dbReference type="SUPFAM" id="SSF52029">
    <property type="entry name" value="GroEL apical domain-like"/>
    <property type="match status" value="1"/>
</dbReference>
<dbReference type="GO" id="GO:0005737">
    <property type="term" value="C:cytoplasm"/>
    <property type="evidence" value="ECO:0007669"/>
    <property type="project" value="UniProtKB-SubCell"/>
</dbReference>
<feature type="binding site" evidence="9">
    <location>
        <begin position="477"/>
        <end position="479"/>
    </location>
    <ligand>
        <name>ATP</name>
        <dbReference type="ChEBI" id="CHEBI:30616"/>
    </ligand>
</feature>
<dbReference type="RefSeq" id="WP_123379863.1">
    <property type="nucleotide sequence ID" value="NZ_RJKN01000004.1"/>
</dbReference>
<dbReference type="NCBIfam" id="NF009488">
    <property type="entry name" value="PRK12850.1"/>
    <property type="match status" value="1"/>
</dbReference>
<keyword evidence="6 9" id="KW-0143">Chaperone</keyword>
<evidence type="ECO:0000256" key="3">
    <source>
        <dbReference type="ARBA" id="ARBA00006607"/>
    </source>
</evidence>
<dbReference type="NCBIfam" id="NF000592">
    <property type="entry name" value="PRK00013.1"/>
    <property type="match status" value="1"/>
</dbReference>
<evidence type="ECO:0000256" key="6">
    <source>
        <dbReference type="ARBA" id="ARBA00023186"/>
    </source>
</evidence>
<keyword evidence="5 9" id="KW-0067">ATP-binding</keyword>
<dbReference type="OrthoDB" id="9766614at2"/>
<dbReference type="InterPro" id="IPR027410">
    <property type="entry name" value="TCP-1-like_intermed_sf"/>
</dbReference>
<organism evidence="12 13">
    <name type="scientific">Pseudokineococcus lusitanus</name>
    <dbReference type="NCBI Taxonomy" id="763993"/>
    <lineage>
        <taxon>Bacteria</taxon>
        <taxon>Bacillati</taxon>
        <taxon>Actinomycetota</taxon>
        <taxon>Actinomycetes</taxon>
        <taxon>Kineosporiales</taxon>
        <taxon>Kineosporiaceae</taxon>
        <taxon>Pseudokineococcus</taxon>
    </lineage>
</organism>
<gene>
    <name evidence="9" type="primary">groEL</name>
    <name evidence="9" type="synonym">groL</name>
    <name evidence="12" type="ORF">EDC03_1763</name>
</gene>
<dbReference type="InParanoid" id="A0A3N1HL25"/>
<dbReference type="GO" id="GO:0009986">
    <property type="term" value="C:cell surface"/>
    <property type="evidence" value="ECO:0007669"/>
    <property type="project" value="UniProtKB-SubCell"/>
</dbReference>
<protein>
    <recommendedName>
        <fullName evidence="9">Chaperonin GroEL</fullName>
        <ecNumber evidence="9">5.6.1.7</ecNumber>
    </recommendedName>
    <alternativeName>
        <fullName evidence="9">60 kDa chaperonin</fullName>
    </alternativeName>
    <alternativeName>
        <fullName evidence="9">Chaperonin-60</fullName>
        <shortName evidence="9">Cpn60</shortName>
    </alternativeName>
</protein>
<evidence type="ECO:0000256" key="11">
    <source>
        <dbReference type="RuleBase" id="RU000419"/>
    </source>
</evidence>
<dbReference type="PRINTS" id="PR00298">
    <property type="entry name" value="CHAPERONIN60"/>
</dbReference>
<keyword evidence="7 9" id="KW-0413">Isomerase</keyword>
<dbReference type="InterPro" id="IPR001844">
    <property type="entry name" value="Cpn60/GroEL"/>
</dbReference>
<comment type="similarity">
    <text evidence="3 9 10">Belongs to the chaperonin (HSP60) family.</text>
</comment>
<evidence type="ECO:0000256" key="2">
    <source>
        <dbReference type="ARBA" id="ARBA00004241"/>
    </source>
</evidence>
<evidence type="ECO:0000256" key="1">
    <source>
        <dbReference type="ARBA" id="ARBA00004191"/>
    </source>
</evidence>
<dbReference type="NCBIfam" id="NF009487">
    <property type="entry name" value="PRK12849.1"/>
    <property type="match status" value="1"/>
</dbReference>
<evidence type="ECO:0000256" key="8">
    <source>
        <dbReference type="ARBA" id="ARBA00025702"/>
    </source>
</evidence>
<sequence length="539" mass="56205">MAKTLKFDDEARRALERGVDALADTVKVTLGPRGRNVVIDKQWGAPTITNDGVTIAREVELDDPYENLGAQLAKEVATKTNDVAGDGTTTATVLAQALVHEGLRNVAAGAAPGAVKKGMDAAVEAVGEALRSAARDVDGTEEIAHVASISSQDRTIGGLIADAFDKVGKDGVITVEESSSTAMELEFTEGMQLDKGYISPYFVTDNERMEAVLEDAHVLVHTGKISAVADLLPLLEKVLQTSKPLLVVAEDVDGEALSTLVVNKIRGTFTAAAIKAPGFGDRRKAMLEDLAVLTGAQVVTPDVGLSLDSVGLEVLGTARRVVVTKDDTTLIDGGGSAEDIAARADQIRSEAERTDSEWDREKLQERLAKLGGGVCVIKVGAATEVELKEKKHRIEDAVSATRAAIEEGIVAGGGAALVQASAALEGDLGLSGDEAVGVRVVRKAVDQPLRWIAENAGLNGYVVVDKVRGLPAGQGLDAATGEYVDLVPAGVIDPVKVTRSALVNAVSIASMVLTTETLVVDKPEPVEESADHGGHGHAH</sequence>
<dbReference type="HAMAP" id="MF_00600">
    <property type="entry name" value="CH60"/>
    <property type="match status" value="1"/>
</dbReference>
<dbReference type="InterPro" id="IPR002423">
    <property type="entry name" value="Cpn60/GroEL/TCP-1"/>
</dbReference>
<reference evidence="12 13" key="1">
    <citation type="journal article" date="2015" name="Stand. Genomic Sci.">
        <title>Genomic Encyclopedia of Bacterial and Archaeal Type Strains, Phase III: the genomes of soil and plant-associated and newly described type strains.</title>
        <authorList>
            <person name="Whitman W.B."/>
            <person name="Woyke T."/>
            <person name="Klenk H.P."/>
            <person name="Zhou Y."/>
            <person name="Lilburn T.G."/>
            <person name="Beck B.J."/>
            <person name="De Vos P."/>
            <person name="Vandamme P."/>
            <person name="Eisen J.A."/>
            <person name="Garrity G."/>
            <person name="Hugenholtz P."/>
            <person name="Kyrpides N.C."/>
        </authorList>
    </citation>
    <scope>NUCLEOTIDE SEQUENCE [LARGE SCALE GENOMIC DNA]</scope>
    <source>
        <strain evidence="12 13">CECT 7306</strain>
    </source>
</reference>
<comment type="function">
    <text evidence="9 11">Together with its co-chaperonin GroES, plays an essential role in assisting protein folding. The GroEL-GroES system forms a nano-cage that allows encapsulation of the non-native substrate proteins and provides a physical environment optimized to promote and accelerate protein folding.</text>
</comment>